<sequence length="123" mass="14190">MSNKINVSIKKKTKKTSCFTNEEDISQQKREVYSKPIKNMQKDELTPPKLNKTISPIPLPPSINGKSVLEQMKEKQNQYNHSPSITFTERYRSLPSEVSVEEYDKIPIENFGIAMLKGMGWKE</sequence>
<dbReference type="Proteomes" id="UP001628156">
    <property type="component" value="Unassembled WGS sequence"/>
</dbReference>
<feature type="region of interest" description="Disordered" evidence="3">
    <location>
        <begin position="1"/>
        <end position="65"/>
    </location>
</feature>
<protein>
    <recommendedName>
        <fullName evidence="4">Spp2/MOS2 G-patch domain-containing protein</fullName>
    </recommendedName>
</protein>
<evidence type="ECO:0000259" key="4">
    <source>
        <dbReference type="Pfam" id="PF12656"/>
    </source>
</evidence>
<comment type="caution">
    <text evidence="5">The sequence shown here is derived from an EMBL/GenBank/DDBJ whole genome shotgun (WGS) entry which is preliminary data.</text>
</comment>
<reference evidence="5 6" key="1">
    <citation type="journal article" date="2019" name="PLoS Negl. Trop. Dis.">
        <title>Whole genome sequencing of Entamoeba nuttalli reveals mammalian host-related molecular signatures and a novel octapeptide-repeat surface protein.</title>
        <authorList>
            <person name="Tanaka M."/>
            <person name="Makiuchi T."/>
            <person name="Komiyama T."/>
            <person name="Shiina T."/>
            <person name="Osaki K."/>
            <person name="Tachibana H."/>
        </authorList>
    </citation>
    <scope>NUCLEOTIDE SEQUENCE [LARGE SCALE GENOMIC DNA]</scope>
    <source>
        <strain evidence="5 6">P19-061405</strain>
    </source>
</reference>
<dbReference type="PANTHER" id="PTHR15818:SF2">
    <property type="entry name" value="G-PATCH DOMAIN AND KOW MOTIFS-CONTAINING PROTEIN"/>
    <property type="match status" value="1"/>
</dbReference>
<dbReference type="Pfam" id="PF12656">
    <property type="entry name" value="G-patch_2"/>
    <property type="match status" value="1"/>
</dbReference>
<evidence type="ECO:0000256" key="2">
    <source>
        <dbReference type="ARBA" id="ARBA00023242"/>
    </source>
</evidence>
<dbReference type="InterPro" id="IPR026822">
    <property type="entry name" value="Spp2/MOS2_G-patch"/>
</dbReference>
<accession>A0ABQ0DWL5</accession>
<evidence type="ECO:0000256" key="1">
    <source>
        <dbReference type="ARBA" id="ARBA00004123"/>
    </source>
</evidence>
<dbReference type="EMBL" id="BAAFRS010000325">
    <property type="protein sequence ID" value="GAB1227177.1"/>
    <property type="molecule type" value="Genomic_DNA"/>
</dbReference>
<evidence type="ECO:0000313" key="5">
    <source>
        <dbReference type="EMBL" id="GAB1227177.1"/>
    </source>
</evidence>
<feature type="domain" description="Spp2/MOS2 G-patch" evidence="4">
    <location>
        <begin position="95"/>
        <end position="123"/>
    </location>
</feature>
<evidence type="ECO:0000313" key="6">
    <source>
        <dbReference type="Proteomes" id="UP001628156"/>
    </source>
</evidence>
<dbReference type="InterPro" id="IPR045166">
    <property type="entry name" value="Spp2-like"/>
</dbReference>
<name>A0ABQ0DWL5_9EUKA</name>
<keyword evidence="2" id="KW-0539">Nucleus</keyword>
<gene>
    <name evidence="5" type="ORF">ENUP19_0325G0013</name>
</gene>
<dbReference type="PANTHER" id="PTHR15818">
    <property type="entry name" value="G PATCH AND KOW-CONTAINING"/>
    <property type="match status" value="1"/>
</dbReference>
<comment type="subcellular location">
    <subcellularLocation>
        <location evidence="1">Nucleus</location>
    </subcellularLocation>
</comment>
<proteinExistence type="predicted"/>
<organism evidence="5 6">
    <name type="scientific">Entamoeba nuttalli</name>
    <dbReference type="NCBI Taxonomy" id="412467"/>
    <lineage>
        <taxon>Eukaryota</taxon>
        <taxon>Amoebozoa</taxon>
        <taxon>Evosea</taxon>
        <taxon>Archamoebae</taxon>
        <taxon>Mastigamoebida</taxon>
        <taxon>Entamoebidae</taxon>
        <taxon>Entamoeba</taxon>
    </lineage>
</organism>
<evidence type="ECO:0000256" key="3">
    <source>
        <dbReference type="SAM" id="MobiDB-lite"/>
    </source>
</evidence>
<keyword evidence="6" id="KW-1185">Reference proteome</keyword>